<dbReference type="SUPFAM" id="SSF55874">
    <property type="entry name" value="ATPase domain of HSP90 chaperone/DNA topoisomerase II/histidine kinase"/>
    <property type="match status" value="1"/>
</dbReference>
<dbReference type="InterPro" id="IPR003660">
    <property type="entry name" value="HAMP_dom"/>
</dbReference>
<dbReference type="InterPro" id="IPR001789">
    <property type="entry name" value="Sig_transdc_resp-reg_receiver"/>
</dbReference>
<dbReference type="SUPFAM" id="SSF52172">
    <property type="entry name" value="CheY-like"/>
    <property type="match status" value="2"/>
</dbReference>
<dbReference type="SMART" id="SM00388">
    <property type="entry name" value="HisKA"/>
    <property type="match status" value="1"/>
</dbReference>
<dbReference type="InterPro" id="IPR008207">
    <property type="entry name" value="Sig_transdc_His_kin_Hpt_dom"/>
</dbReference>
<evidence type="ECO:0000256" key="2">
    <source>
        <dbReference type="ARBA" id="ARBA00004651"/>
    </source>
</evidence>
<dbReference type="PROSITE" id="PS50109">
    <property type="entry name" value="HIS_KIN"/>
    <property type="match status" value="1"/>
</dbReference>
<dbReference type="Pfam" id="PF00072">
    <property type="entry name" value="Response_reg"/>
    <property type="match status" value="1"/>
</dbReference>
<dbReference type="PROSITE" id="PS50894">
    <property type="entry name" value="HPT"/>
    <property type="match status" value="1"/>
</dbReference>
<dbReference type="Pfam" id="PF00512">
    <property type="entry name" value="HisKA"/>
    <property type="match status" value="1"/>
</dbReference>
<dbReference type="PRINTS" id="PR00344">
    <property type="entry name" value="BCTRLSENSOR"/>
</dbReference>
<dbReference type="RefSeq" id="WP_019018695.1">
    <property type="nucleotide sequence ID" value="NZ_BMXD01000001.1"/>
</dbReference>
<evidence type="ECO:0000256" key="17">
    <source>
        <dbReference type="SAM" id="Phobius"/>
    </source>
</evidence>
<keyword evidence="4" id="KW-1003">Cell membrane</keyword>
<accession>A0ABV7M4H3</accession>
<dbReference type="InterPro" id="IPR036641">
    <property type="entry name" value="HPT_dom_sf"/>
</dbReference>
<dbReference type="CDD" id="cd00082">
    <property type="entry name" value="HisKA"/>
    <property type="match status" value="1"/>
</dbReference>
<dbReference type="EMBL" id="JBHRUH010000031">
    <property type="protein sequence ID" value="MFC3293773.1"/>
    <property type="molecule type" value="Genomic_DNA"/>
</dbReference>
<dbReference type="CDD" id="cd06225">
    <property type="entry name" value="HAMP"/>
    <property type="match status" value="1"/>
</dbReference>
<comment type="subcellular location">
    <subcellularLocation>
        <location evidence="2">Cell membrane</location>
        <topology evidence="2">Multi-pass membrane protein</topology>
    </subcellularLocation>
</comment>
<evidence type="ECO:0000313" key="23">
    <source>
        <dbReference type="Proteomes" id="UP001595640"/>
    </source>
</evidence>
<evidence type="ECO:0000259" key="19">
    <source>
        <dbReference type="PROSITE" id="PS50110"/>
    </source>
</evidence>
<dbReference type="InterPro" id="IPR036890">
    <property type="entry name" value="HATPase_C_sf"/>
</dbReference>
<keyword evidence="6" id="KW-0808">Transferase</keyword>
<evidence type="ECO:0000259" key="20">
    <source>
        <dbReference type="PROSITE" id="PS50885"/>
    </source>
</evidence>
<evidence type="ECO:0000256" key="7">
    <source>
        <dbReference type="ARBA" id="ARBA00022692"/>
    </source>
</evidence>
<dbReference type="PANTHER" id="PTHR45339">
    <property type="entry name" value="HYBRID SIGNAL TRANSDUCTION HISTIDINE KINASE J"/>
    <property type="match status" value="1"/>
</dbReference>
<feature type="modified residue" description="Phosphohistidine" evidence="14">
    <location>
        <position position="743"/>
    </location>
</feature>
<keyword evidence="13 17" id="KW-0472">Membrane</keyword>
<dbReference type="CDD" id="cd17546">
    <property type="entry name" value="REC_hyHK_CKI1_RcsC-like"/>
    <property type="match status" value="1"/>
</dbReference>
<evidence type="ECO:0000256" key="1">
    <source>
        <dbReference type="ARBA" id="ARBA00000085"/>
    </source>
</evidence>
<dbReference type="SMART" id="SM00448">
    <property type="entry name" value="REC"/>
    <property type="match status" value="1"/>
</dbReference>
<evidence type="ECO:0000256" key="16">
    <source>
        <dbReference type="SAM" id="Coils"/>
    </source>
</evidence>
<reference evidence="23" key="1">
    <citation type="journal article" date="2019" name="Int. J. Syst. Evol. Microbiol.">
        <title>The Global Catalogue of Microorganisms (GCM) 10K type strain sequencing project: providing services to taxonomists for standard genome sequencing and annotation.</title>
        <authorList>
            <consortium name="The Broad Institute Genomics Platform"/>
            <consortium name="The Broad Institute Genome Sequencing Center for Infectious Disease"/>
            <person name="Wu L."/>
            <person name="Ma J."/>
        </authorList>
    </citation>
    <scope>NUCLEOTIDE SEQUENCE [LARGE SCALE GENOMIC DNA]</scope>
    <source>
        <strain evidence="23">KCTC 12847</strain>
    </source>
</reference>
<sequence length="799" mass="88968">MPEHPVLMDVEKSWRFIKPLPAITPQGDSRGVRSNQYWMDLSISNNELELMTYRQLASHALAWIGMALLLLALAYIIKRRFFPVLSAQRDALARLNAGDYEYRLPTRGPQELAPLTRAINDIGQHLLNSRNNMRQQIEQTTADLQESMETIEIQNIELDMARRRAQQANRIKSEFLANMSHEIRTPLNGIIGFCRLLGRSRLDARQREWLGHVETASDNLLSLINDILDFSKIEAGKMELESVPIDMVSMVDEVLMLQAPSSQQKDLQLLGLVYDDVPSELVGDPLRIKQVLTNLVHNAVKFTESGEVIVRVLVEESDNGEPILGVKVSDTGIGLSADLQQRLFQPFSQVSTARTRHHGGSGLGLMICKQLVEQMGGQIAVSSHPGHGSEFSFTLPLRLTGLHQTERQPEIQLDNPQIAIHEPHEATRRALTHLFECWGAEVHVVDGGHALHTACYDLILVGLSRDELQGEALRSWNACFSGLTCPVLALVNTNPYDVTELRLPPRSDILPKPFGRGKLADCVRRLLGRSEANSPEDDSFGTARPSPSLSDRSVMVVDDILSNRLLVKELLDQAGLDCLLAASGEEAIALAHEHSAGLVLMDIRMPGMNGVEAMQSLRRLGGSWANCPYIALTAHALEDETRKLLDAGMNKVLTKPLEEHSLTKVLETYLDIKLKLRTKHERHYSEDELPVVDMDLGRAMAGGNPELAKDTLRMLLDSLDDSEKKLHQTYSQGDAEAFLDAVHYLNGACRYCGVPQLALLCESLETRLRAQGISAVGDLLEEVFEAMQRLRDWQASQTN</sequence>
<keyword evidence="16" id="KW-0175">Coiled coil</keyword>
<keyword evidence="23" id="KW-1185">Reference proteome</keyword>
<evidence type="ECO:0000256" key="14">
    <source>
        <dbReference type="PROSITE-ProRule" id="PRU00110"/>
    </source>
</evidence>
<evidence type="ECO:0000256" key="9">
    <source>
        <dbReference type="ARBA" id="ARBA00022777"/>
    </source>
</evidence>
<keyword evidence="7 17" id="KW-0812">Transmembrane</keyword>
<keyword evidence="8" id="KW-0547">Nucleotide-binding</keyword>
<evidence type="ECO:0000256" key="8">
    <source>
        <dbReference type="ARBA" id="ARBA00022741"/>
    </source>
</evidence>
<keyword evidence="10 22" id="KW-0067">ATP-binding</keyword>
<evidence type="ECO:0000256" key="3">
    <source>
        <dbReference type="ARBA" id="ARBA00012438"/>
    </source>
</evidence>
<keyword evidence="5 15" id="KW-0597">Phosphoprotein</keyword>
<evidence type="ECO:0000256" key="13">
    <source>
        <dbReference type="ARBA" id="ARBA00023136"/>
    </source>
</evidence>
<feature type="domain" description="Histidine kinase" evidence="18">
    <location>
        <begin position="178"/>
        <end position="399"/>
    </location>
</feature>
<feature type="coiled-coil region" evidence="16">
    <location>
        <begin position="130"/>
        <end position="171"/>
    </location>
</feature>
<dbReference type="EC" id="2.7.13.3" evidence="3"/>
<evidence type="ECO:0000313" key="22">
    <source>
        <dbReference type="EMBL" id="MFC3293773.1"/>
    </source>
</evidence>
<dbReference type="InterPro" id="IPR011006">
    <property type="entry name" value="CheY-like_superfamily"/>
</dbReference>
<keyword evidence="9" id="KW-0418">Kinase</keyword>
<dbReference type="Gene3D" id="1.10.287.130">
    <property type="match status" value="1"/>
</dbReference>
<keyword evidence="12" id="KW-0902">Two-component regulatory system</keyword>
<dbReference type="CDD" id="cd16922">
    <property type="entry name" value="HATPase_EvgS-ArcB-TorS-like"/>
    <property type="match status" value="1"/>
</dbReference>
<dbReference type="Gene3D" id="3.40.50.2300">
    <property type="match status" value="1"/>
</dbReference>
<dbReference type="GO" id="GO:0005524">
    <property type="term" value="F:ATP binding"/>
    <property type="evidence" value="ECO:0007669"/>
    <property type="project" value="UniProtKB-KW"/>
</dbReference>
<organism evidence="22 23">
    <name type="scientific">Modicisalibacter luteus</name>
    <dbReference type="NCBI Taxonomy" id="453962"/>
    <lineage>
        <taxon>Bacteria</taxon>
        <taxon>Pseudomonadati</taxon>
        <taxon>Pseudomonadota</taxon>
        <taxon>Gammaproteobacteria</taxon>
        <taxon>Oceanospirillales</taxon>
        <taxon>Halomonadaceae</taxon>
        <taxon>Modicisalibacter</taxon>
    </lineage>
</organism>
<dbReference type="Gene3D" id="6.10.340.10">
    <property type="match status" value="1"/>
</dbReference>
<dbReference type="SUPFAM" id="SSF47384">
    <property type="entry name" value="Homodimeric domain of signal transducing histidine kinase"/>
    <property type="match status" value="1"/>
</dbReference>
<evidence type="ECO:0000256" key="11">
    <source>
        <dbReference type="ARBA" id="ARBA00022989"/>
    </source>
</evidence>
<feature type="domain" description="Response regulatory" evidence="19">
    <location>
        <begin position="553"/>
        <end position="670"/>
    </location>
</feature>
<gene>
    <name evidence="22" type="ORF">ACFOEI_17115</name>
</gene>
<dbReference type="PANTHER" id="PTHR45339:SF1">
    <property type="entry name" value="HYBRID SIGNAL TRANSDUCTION HISTIDINE KINASE J"/>
    <property type="match status" value="1"/>
</dbReference>
<comment type="caution">
    <text evidence="22">The sequence shown here is derived from an EMBL/GenBank/DDBJ whole genome shotgun (WGS) entry which is preliminary data.</text>
</comment>
<comment type="catalytic activity">
    <reaction evidence="1">
        <text>ATP + protein L-histidine = ADP + protein N-phospho-L-histidine.</text>
        <dbReference type="EC" id="2.7.13.3"/>
    </reaction>
</comment>
<dbReference type="PROSITE" id="PS50110">
    <property type="entry name" value="RESPONSE_REGULATORY"/>
    <property type="match status" value="1"/>
</dbReference>
<dbReference type="InterPro" id="IPR003594">
    <property type="entry name" value="HATPase_dom"/>
</dbReference>
<dbReference type="Gene3D" id="1.20.120.160">
    <property type="entry name" value="HPT domain"/>
    <property type="match status" value="1"/>
</dbReference>
<evidence type="ECO:0000256" key="15">
    <source>
        <dbReference type="PROSITE-ProRule" id="PRU00169"/>
    </source>
</evidence>
<dbReference type="InterPro" id="IPR003661">
    <property type="entry name" value="HisK_dim/P_dom"/>
</dbReference>
<evidence type="ECO:0000256" key="12">
    <source>
        <dbReference type="ARBA" id="ARBA00023012"/>
    </source>
</evidence>
<evidence type="ECO:0000259" key="18">
    <source>
        <dbReference type="PROSITE" id="PS50109"/>
    </source>
</evidence>
<dbReference type="Pfam" id="PF01627">
    <property type="entry name" value="Hpt"/>
    <property type="match status" value="1"/>
</dbReference>
<keyword evidence="11 17" id="KW-1133">Transmembrane helix</keyword>
<dbReference type="PROSITE" id="PS50885">
    <property type="entry name" value="HAMP"/>
    <property type="match status" value="1"/>
</dbReference>
<protein>
    <recommendedName>
        <fullName evidence="3">histidine kinase</fullName>
        <ecNumber evidence="3">2.7.13.3</ecNumber>
    </recommendedName>
</protein>
<dbReference type="Pfam" id="PF02518">
    <property type="entry name" value="HATPase_c"/>
    <property type="match status" value="1"/>
</dbReference>
<feature type="domain" description="HPt" evidence="21">
    <location>
        <begin position="704"/>
        <end position="797"/>
    </location>
</feature>
<name>A0ABV7M4H3_9GAMM</name>
<dbReference type="InterPro" id="IPR036097">
    <property type="entry name" value="HisK_dim/P_sf"/>
</dbReference>
<dbReference type="SMART" id="SM00387">
    <property type="entry name" value="HATPase_c"/>
    <property type="match status" value="1"/>
</dbReference>
<dbReference type="SUPFAM" id="SSF47226">
    <property type="entry name" value="Histidine-containing phosphotransfer domain, HPT domain"/>
    <property type="match status" value="1"/>
</dbReference>
<evidence type="ECO:0000259" key="21">
    <source>
        <dbReference type="PROSITE" id="PS50894"/>
    </source>
</evidence>
<feature type="modified residue" description="4-aspartylphosphate" evidence="15">
    <location>
        <position position="602"/>
    </location>
</feature>
<evidence type="ECO:0000256" key="10">
    <source>
        <dbReference type="ARBA" id="ARBA00022840"/>
    </source>
</evidence>
<feature type="transmembrane region" description="Helical" evidence="17">
    <location>
        <begin position="56"/>
        <end position="77"/>
    </location>
</feature>
<evidence type="ECO:0000256" key="4">
    <source>
        <dbReference type="ARBA" id="ARBA00022475"/>
    </source>
</evidence>
<evidence type="ECO:0000256" key="5">
    <source>
        <dbReference type="ARBA" id="ARBA00022553"/>
    </source>
</evidence>
<dbReference type="InterPro" id="IPR004358">
    <property type="entry name" value="Sig_transdc_His_kin-like_C"/>
</dbReference>
<dbReference type="Proteomes" id="UP001595640">
    <property type="component" value="Unassembled WGS sequence"/>
</dbReference>
<proteinExistence type="predicted"/>
<dbReference type="Gene3D" id="3.30.565.10">
    <property type="entry name" value="Histidine kinase-like ATPase, C-terminal domain"/>
    <property type="match status" value="1"/>
</dbReference>
<dbReference type="InterPro" id="IPR005467">
    <property type="entry name" value="His_kinase_dom"/>
</dbReference>
<feature type="domain" description="HAMP" evidence="20">
    <location>
        <begin position="79"/>
        <end position="131"/>
    </location>
</feature>
<evidence type="ECO:0000256" key="6">
    <source>
        <dbReference type="ARBA" id="ARBA00022679"/>
    </source>
</evidence>